<dbReference type="AlphaFoldDB" id="A0A255Y176"/>
<comment type="caution">
    <text evidence="2">The sequence shown here is derived from an EMBL/GenBank/DDBJ whole genome shotgun (WGS) entry which is preliminary data.</text>
</comment>
<accession>A0A255Y176</accession>
<feature type="region of interest" description="Disordered" evidence="1">
    <location>
        <begin position="1"/>
        <end position="20"/>
    </location>
</feature>
<evidence type="ECO:0000256" key="1">
    <source>
        <dbReference type="SAM" id="MobiDB-lite"/>
    </source>
</evidence>
<dbReference type="Gene3D" id="2.40.10.220">
    <property type="entry name" value="predicted glycosyltransferase like domains"/>
    <property type="match status" value="1"/>
</dbReference>
<name>A0A255Y176_9PROT</name>
<dbReference type="EMBL" id="NOXS01000014">
    <property type="protein sequence ID" value="OYQ22240.1"/>
    <property type="molecule type" value="Genomic_DNA"/>
</dbReference>
<protein>
    <recommendedName>
        <fullName evidence="4">PilZ domain-containing protein</fullName>
    </recommendedName>
</protein>
<dbReference type="Proteomes" id="UP000216361">
    <property type="component" value="Unassembled WGS sequence"/>
</dbReference>
<evidence type="ECO:0000313" key="2">
    <source>
        <dbReference type="EMBL" id="OYQ22240.1"/>
    </source>
</evidence>
<reference evidence="2 3" key="1">
    <citation type="submission" date="2017-07" db="EMBL/GenBank/DDBJ databases">
        <title>Elstera cyanobacteriorum sp. nov., a novel bacterium isolated from cyanobacterial aggregates in a eutrophic lake.</title>
        <authorList>
            <person name="Cai H."/>
        </authorList>
    </citation>
    <scope>NUCLEOTIDE SEQUENCE [LARGE SCALE GENOMIC DNA]</scope>
    <source>
        <strain evidence="2 3">TH019</strain>
    </source>
</reference>
<keyword evidence="3" id="KW-1185">Reference proteome</keyword>
<dbReference type="OrthoDB" id="7302418at2"/>
<evidence type="ECO:0000313" key="3">
    <source>
        <dbReference type="Proteomes" id="UP000216361"/>
    </source>
</evidence>
<sequence>MAFSQRATRRYAGTANTPYNRHDKRYRDPVLRLDIGGRLYDTEDWGLGGFRVAGFRAPFTVGDHIDGIILNDTGSPAGRFTVQLVSTGGADTPARFRFHQLSDAAFELLQGYVLRPQ</sequence>
<gene>
    <name evidence="2" type="ORF">CHR90_00540</name>
</gene>
<proteinExistence type="predicted"/>
<dbReference type="RefSeq" id="WP_094406646.1">
    <property type="nucleotide sequence ID" value="NZ_BMJZ01000013.1"/>
</dbReference>
<evidence type="ECO:0008006" key="4">
    <source>
        <dbReference type="Google" id="ProtNLM"/>
    </source>
</evidence>
<organism evidence="2 3">
    <name type="scientific">Elstera cyanobacteriorum</name>
    <dbReference type="NCBI Taxonomy" id="2022747"/>
    <lineage>
        <taxon>Bacteria</taxon>
        <taxon>Pseudomonadati</taxon>
        <taxon>Pseudomonadota</taxon>
        <taxon>Alphaproteobacteria</taxon>
        <taxon>Rhodospirillales</taxon>
        <taxon>Rhodospirillaceae</taxon>
        <taxon>Elstera</taxon>
    </lineage>
</organism>